<comment type="caution">
    <text evidence="1">The sequence shown here is derived from an EMBL/GenBank/DDBJ whole genome shotgun (WGS) entry which is preliminary data.</text>
</comment>
<reference evidence="1 2" key="1">
    <citation type="submission" date="2018-02" db="EMBL/GenBank/DDBJ databases">
        <title>Genome sequence of the basidiomycete white-rot fungus Phlebia centrifuga.</title>
        <authorList>
            <person name="Granchi Z."/>
            <person name="Peng M."/>
            <person name="de Vries R.P."/>
            <person name="Hilden K."/>
            <person name="Makela M.R."/>
            <person name="Grigoriev I."/>
            <person name="Riley R."/>
        </authorList>
    </citation>
    <scope>NUCLEOTIDE SEQUENCE [LARGE SCALE GENOMIC DNA]</scope>
    <source>
        <strain evidence="1 2">FBCC195</strain>
    </source>
</reference>
<proteinExistence type="predicted"/>
<organism evidence="1 2">
    <name type="scientific">Hermanssonia centrifuga</name>
    <dbReference type="NCBI Taxonomy" id="98765"/>
    <lineage>
        <taxon>Eukaryota</taxon>
        <taxon>Fungi</taxon>
        <taxon>Dikarya</taxon>
        <taxon>Basidiomycota</taxon>
        <taxon>Agaricomycotina</taxon>
        <taxon>Agaricomycetes</taxon>
        <taxon>Polyporales</taxon>
        <taxon>Meruliaceae</taxon>
        <taxon>Hermanssonia</taxon>
    </lineage>
</organism>
<keyword evidence="2" id="KW-1185">Reference proteome</keyword>
<evidence type="ECO:0000313" key="1">
    <source>
        <dbReference type="EMBL" id="PSS37544.1"/>
    </source>
</evidence>
<dbReference type="OrthoDB" id="3863715at2759"/>
<evidence type="ECO:0000313" key="2">
    <source>
        <dbReference type="Proteomes" id="UP000186601"/>
    </source>
</evidence>
<dbReference type="AlphaFoldDB" id="A0A2R6S5I6"/>
<dbReference type="Proteomes" id="UP000186601">
    <property type="component" value="Unassembled WGS sequence"/>
</dbReference>
<protein>
    <submittedName>
        <fullName evidence="1">Uncharacterized protein</fullName>
    </submittedName>
</protein>
<gene>
    <name evidence="1" type="ORF">PHLCEN_2v620</name>
</gene>
<dbReference type="EMBL" id="MLYV02000038">
    <property type="protein sequence ID" value="PSS37544.1"/>
    <property type="molecule type" value="Genomic_DNA"/>
</dbReference>
<dbReference type="STRING" id="98765.A0A2R6S5I6"/>
<accession>A0A2R6S5I6</accession>
<name>A0A2R6S5I6_9APHY</name>
<sequence length="102" mass="11073">MVDAASSAAKQHTSQRTVTFGSLLTSRFTEASSTTLFLGTGREAGADEDDFHTFKRRNAEVVNEEKASERLKRQADVKVGAHSGVVKSFGQVAQKPKKVISF</sequence>